<gene>
    <name evidence="3" type="primary">tusA</name>
    <name evidence="5" type="ORF">A35E_00254</name>
</gene>
<dbReference type="AlphaFoldDB" id="J3YT34"/>
<dbReference type="OrthoDB" id="9797352at2"/>
<dbReference type="HAMAP" id="MF_00413">
    <property type="entry name" value="Thiourid_synth_A"/>
    <property type="match status" value="1"/>
</dbReference>
<dbReference type="InterPro" id="IPR022931">
    <property type="entry name" value="Sulphur_carrier_TusA"/>
</dbReference>
<dbReference type="InterPro" id="IPR001455">
    <property type="entry name" value="TusA-like"/>
</dbReference>
<comment type="subunit">
    <text evidence="3">Interacts with IscS.</text>
</comment>
<sequence length="81" mass="9355">MCDFFTTADKTFDARGLRCPEPLMILRKIVRLMDTGQTLLIISDDPSTNQDIVNFCRFMDHTLIAKKIKKIPYLYLLSKGN</sequence>
<dbReference type="InterPro" id="IPR036868">
    <property type="entry name" value="TusA-like_sf"/>
</dbReference>
<evidence type="ECO:0000256" key="3">
    <source>
        <dbReference type="HAMAP-Rule" id="MF_00413"/>
    </source>
</evidence>
<reference evidence="5 6" key="1">
    <citation type="journal article" date="2012" name="Mol. Biol. Evol.">
        <title>Genome reduction and co-evolution between the primary and secondary bacterial symbionts of psyllids.</title>
        <authorList>
            <person name="Sloan D.B."/>
            <person name="Moran N.A."/>
        </authorList>
    </citation>
    <scope>NUCLEOTIDE SEQUENCE [LARGE SCALE GENOMIC DNA]</scope>
    <source>
        <strain evidence="5">Hcub_S</strain>
    </source>
</reference>
<dbReference type="RefSeq" id="WP_014888860.1">
    <property type="nucleotide sequence ID" value="NC_018420.1"/>
</dbReference>
<comment type="pathway">
    <text evidence="3">tRNA modification.</text>
</comment>
<dbReference type="GO" id="GO:0097163">
    <property type="term" value="F:sulfur carrier activity"/>
    <property type="evidence" value="ECO:0007669"/>
    <property type="project" value="UniProtKB-UniRule"/>
</dbReference>
<dbReference type="EMBL" id="CP003547">
    <property type="protein sequence ID" value="AFP85563.1"/>
    <property type="molecule type" value="Genomic_DNA"/>
</dbReference>
<evidence type="ECO:0000256" key="1">
    <source>
        <dbReference type="ARBA" id="ARBA00008984"/>
    </source>
</evidence>
<dbReference type="PATRIC" id="fig|134287.3.peg.245"/>
<dbReference type="Gene3D" id="3.30.110.40">
    <property type="entry name" value="TusA-like domain"/>
    <property type="match status" value="1"/>
</dbReference>
<accession>J3YT34</accession>
<dbReference type="PANTHER" id="PTHR33279:SF2">
    <property type="entry name" value="SULFUR CARRIER PROTEIN TUSA"/>
    <property type="match status" value="1"/>
</dbReference>
<dbReference type="GO" id="GO:0002143">
    <property type="term" value="P:tRNA wobble position uridine thiolation"/>
    <property type="evidence" value="ECO:0007669"/>
    <property type="project" value="InterPro"/>
</dbReference>
<dbReference type="STRING" id="134287.A35E_00254"/>
<protein>
    <recommendedName>
        <fullName evidence="3">Sulfur carrier protein TusA</fullName>
    </recommendedName>
    <alternativeName>
        <fullName evidence="3">Sulfur mediator TusA</fullName>
    </alternativeName>
    <alternativeName>
        <fullName evidence="3">Sulfur transfer protein TusA</fullName>
    </alternativeName>
    <alternativeName>
        <fullName evidence="3">tRNA 2-thiouridine synthesizing protein A</fullName>
    </alternativeName>
</protein>
<dbReference type="KEGG" id="sehc:A35E_00254"/>
<comment type="subcellular location">
    <subcellularLocation>
        <location evidence="3">Cytoplasm</location>
    </subcellularLocation>
</comment>
<evidence type="ECO:0000313" key="5">
    <source>
        <dbReference type="EMBL" id="AFP85563.1"/>
    </source>
</evidence>
<feature type="domain" description="UPF0033" evidence="4">
    <location>
        <begin position="10"/>
        <end position="69"/>
    </location>
</feature>
<name>J3YT34_9ENTR</name>
<organism evidence="5 6">
    <name type="scientific">secondary endosymbiont of Heteropsylla cubana</name>
    <dbReference type="NCBI Taxonomy" id="134287"/>
    <lineage>
        <taxon>Bacteria</taxon>
        <taxon>Pseudomonadati</taxon>
        <taxon>Pseudomonadota</taxon>
        <taxon>Gammaproteobacteria</taxon>
        <taxon>Enterobacterales</taxon>
        <taxon>Enterobacteriaceae</taxon>
        <taxon>aphid secondary symbionts</taxon>
    </lineage>
</organism>
<evidence type="ECO:0000256" key="2">
    <source>
        <dbReference type="ARBA" id="ARBA00022490"/>
    </source>
</evidence>
<keyword evidence="3" id="KW-0819">tRNA processing</keyword>
<evidence type="ECO:0000259" key="4">
    <source>
        <dbReference type="Pfam" id="PF01206"/>
    </source>
</evidence>
<dbReference type="Proteomes" id="UP000003937">
    <property type="component" value="Chromosome"/>
</dbReference>
<comment type="function">
    <text evidence="3">Sulfur carrier protein involved in sulfur trafficking in the cell. Part of a sulfur-relay system required for 2-thiolation during synthesis of 2-thiouridine of the modified wobble base 5-methylaminomethyl-2-thiouridine (mnm(5)s(2)U) in tRNA. Interacts with IscS and stimulates its cysteine desulfurase activity. Accepts an activated sulfur from IscS, which is then transferred to TusD, and thus determines the direction of sulfur flow from IscS to 2-thiouridine formation. Also appears to be involved in sulfur transfer for the biosynthesis of molybdopterin.</text>
</comment>
<dbReference type="HOGENOM" id="CLU_165255_5_0_6"/>
<dbReference type="PANTHER" id="PTHR33279">
    <property type="entry name" value="SULFUR CARRIER PROTEIN YEDF-RELATED"/>
    <property type="match status" value="1"/>
</dbReference>
<dbReference type="GO" id="GO:0005737">
    <property type="term" value="C:cytoplasm"/>
    <property type="evidence" value="ECO:0007669"/>
    <property type="project" value="UniProtKB-SubCell"/>
</dbReference>
<evidence type="ECO:0000313" key="6">
    <source>
        <dbReference type="Proteomes" id="UP000003937"/>
    </source>
</evidence>
<keyword evidence="2 3" id="KW-0963">Cytoplasm</keyword>
<comment type="similarity">
    <text evidence="1 3">Belongs to the sulfur carrier protein TusA family.</text>
</comment>
<dbReference type="SUPFAM" id="SSF64307">
    <property type="entry name" value="SirA-like"/>
    <property type="match status" value="1"/>
</dbReference>
<proteinExistence type="inferred from homology"/>
<feature type="active site" description="Cysteine persulfide intermediate" evidence="3">
    <location>
        <position position="19"/>
    </location>
</feature>
<dbReference type="Pfam" id="PF01206">
    <property type="entry name" value="TusA"/>
    <property type="match status" value="1"/>
</dbReference>
<keyword evidence="6" id="KW-1185">Reference proteome</keyword>
<dbReference type="NCBIfam" id="NF001423">
    <property type="entry name" value="PRK00299.1"/>
    <property type="match status" value="1"/>
</dbReference>